<dbReference type="Gene3D" id="3.40.50.150">
    <property type="entry name" value="Vaccinia Virus protein VP39"/>
    <property type="match status" value="1"/>
</dbReference>
<organism evidence="8">
    <name type="scientific">hydrothermal vent metagenome</name>
    <dbReference type="NCBI Taxonomy" id="652676"/>
    <lineage>
        <taxon>unclassified sequences</taxon>
        <taxon>metagenomes</taxon>
        <taxon>ecological metagenomes</taxon>
    </lineage>
</organism>
<evidence type="ECO:0000256" key="7">
    <source>
        <dbReference type="ARBA" id="ARBA00022691"/>
    </source>
</evidence>
<dbReference type="AlphaFoldDB" id="A0A3B1C938"/>
<evidence type="ECO:0000313" key="8">
    <source>
        <dbReference type="EMBL" id="VAX24672.1"/>
    </source>
</evidence>
<dbReference type="NCBIfam" id="TIGR00080">
    <property type="entry name" value="pimt"/>
    <property type="match status" value="1"/>
</dbReference>
<dbReference type="CDD" id="cd02440">
    <property type="entry name" value="AdoMet_MTases"/>
    <property type="match status" value="1"/>
</dbReference>
<evidence type="ECO:0000256" key="6">
    <source>
        <dbReference type="ARBA" id="ARBA00022679"/>
    </source>
</evidence>
<dbReference type="FunFam" id="3.40.50.150:FF:000010">
    <property type="entry name" value="Protein-L-isoaspartate O-methyltransferase"/>
    <property type="match status" value="1"/>
</dbReference>
<reference evidence="8" key="1">
    <citation type="submission" date="2018-06" db="EMBL/GenBank/DDBJ databases">
        <authorList>
            <person name="Zhirakovskaya E."/>
        </authorList>
    </citation>
    <scope>NUCLEOTIDE SEQUENCE</scope>
</reference>
<dbReference type="EMBL" id="UOGC01000167">
    <property type="protein sequence ID" value="VAX24672.1"/>
    <property type="molecule type" value="Genomic_DNA"/>
</dbReference>
<comment type="subcellular location">
    <subcellularLocation>
        <location evidence="1">Cytoplasm</location>
    </subcellularLocation>
</comment>
<protein>
    <recommendedName>
        <fullName evidence="3">protein-L-isoaspartate(D-aspartate) O-methyltransferase</fullName>
        <ecNumber evidence="3">2.1.1.77</ecNumber>
    </recommendedName>
</protein>
<proteinExistence type="inferred from homology"/>
<keyword evidence="5 8" id="KW-0489">Methyltransferase</keyword>
<evidence type="ECO:0000256" key="4">
    <source>
        <dbReference type="ARBA" id="ARBA00022490"/>
    </source>
</evidence>
<dbReference type="GO" id="GO:0005737">
    <property type="term" value="C:cytoplasm"/>
    <property type="evidence" value="ECO:0007669"/>
    <property type="project" value="UniProtKB-SubCell"/>
</dbReference>
<dbReference type="InterPro" id="IPR029063">
    <property type="entry name" value="SAM-dependent_MTases_sf"/>
</dbReference>
<keyword evidence="6 8" id="KW-0808">Transferase</keyword>
<dbReference type="Pfam" id="PF01135">
    <property type="entry name" value="PCMT"/>
    <property type="match status" value="1"/>
</dbReference>
<dbReference type="SUPFAM" id="SSF53335">
    <property type="entry name" value="S-adenosyl-L-methionine-dependent methyltransferases"/>
    <property type="match status" value="1"/>
</dbReference>
<name>A0A3B1C938_9ZZZZ</name>
<dbReference type="GO" id="GO:0032259">
    <property type="term" value="P:methylation"/>
    <property type="evidence" value="ECO:0007669"/>
    <property type="project" value="UniProtKB-KW"/>
</dbReference>
<dbReference type="PANTHER" id="PTHR11579:SF0">
    <property type="entry name" value="PROTEIN-L-ISOASPARTATE(D-ASPARTATE) O-METHYLTRANSFERASE"/>
    <property type="match status" value="1"/>
</dbReference>
<comment type="similarity">
    <text evidence="2">Belongs to the methyltransferase superfamily. L-isoaspartyl/D-aspartyl protein methyltransferase family.</text>
</comment>
<keyword evidence="7" id="KW-0949">S-adenosyl-L-methionine</keyword>
<dbReference type="HAMAP" id="MF_00090">
    <property type="entry name" value="PIMT"/>
    <property type="match status" value="1"/>
</dbReference>
<keyword evidence="4" id="KW-0963">Cytoplasm</keyword>
<dbReference type="InterPro" id="IPR000682">
    <property type="entry name" value="PCMT"/>
</dbReference>
<evidence type="ECO:0000256" key="2">
    <source>
        <dbReference type="ARBA" id="ARBA00005369"/>
    </source>
</evidence>
<dbReference type="EC" id="2.1.1.77" evidence="3"/>
<dbReference type="PANTHER" id="PTHR11579">
    <property type="entry name" value="PROTEIN-L-ISOASPARTATE O-METHYLTRANSFERASE"/>
    <property type="match status" value="1"/>
</dbReference>
<dbReference type="GO" id="GO:0004719">
    <property type="term" value="F:protein-L-isoaspartate (D-aspartate) O-methyltransferase activity"/>
    <property type="evidence" value="ECO:0007669"/>
    <property type="project" value="UniProtKB-EC"/>
</dbReference>
<sequence length="216" mass="23470">MAKRQKMVDELLVPFGIKDKRTLKVMGQTPRHVFLDSALHDRAYEDYAAPLGDGQTASKPSTVALMTQTAELKGNETVLEVGTGSGYQTAILSQLADRVYTIERINSLSNRARKTFNELGLNNVVCLVGDGSSGAKSYAPFDVILVTAGAPQIPVPLAKQLKEGGRMIVPVGNGAEQELLLVVRRGDRFTVKKKEGCSFVPLIGKHGWKTKPSKYL</sequence>
<evidence type="ECO:0000256" key="3">
    <source>
        <dbReference type="ARBA" id="ARBA00011890"/>
    </source>
</evidence>
<dbReference type="NCBIfam" id="NF001453">
    <property type="entry name" value="PRK00312.1"/>
    <property type="match status" value="1"/>
</dbReference>
<accession>A0A3B1C938</accession>
<evidence type="ECO:0000256" key="5">
    <source>
        <dbReference type="ARBA" id="ARBA00022603"/>
    </source>
</evidence>
<gene>
    <name evidence="8" type="ORF">MNBD_NITROSPINAE01-74</name>
</gene>
<evidence type="ECO:0000256" key="1">
    <source>
        <dbReference type="ARBA" id="ARBA00004496"/>
    </source>
</evidence>